<sequence>MHVVIAGAGHAALIALKRLGAPPAGTRITLVSRADVAHYSGMVPGWIEGIYDEAECSIPLPPLAAATGATFVRGDVVGADEAALHLRGGERIPYDLLVVNTGAVPRPIPSLDPAEVVPAKPFDRLITVLSFHFAAPDPAFVVVGGGIAGVEVAATLRARRPEAPVTLVEQRASLLPAAPRLGRRLGAALRARGVAVHIGTSVGVRAGRRVILADGEVVPADAVLTLTGASPAKWLDDTPFARAPDGFLAVDRRMVSTSHPNVIAVGDVATRPDDPRPKAGVFAVRQGPHLADAIAAFARGDAPPEVRLQRRALALVSLGHRRALFARNGIVAEGEWAFRLKDRLDRAFIAGLRTP</sequence>
<dbReference type="SUPFAM" id="SSF51905">
    <property type="entry name" value="FAD/NAD(P)-binding domain"/>
    <property type="match status" value="1"/>
</dbReference>
<dbReference type="InterPro" id="IPR036188">
    <property type="entry name" value="FAD/NAD-bd_sf"/>
</dbReference>
<gene>
    <name evidence="6" type="ORF">JCR33_03445</name>
</gene>
<dbReference type="PANTHER" id="PTHR42913">
    <property type="entry name" value="APOPTOSIS-INDUCING FACTOR 1"/>
    <property type="match status" value="1"/>
</dbReference>
<dbReference type="Gene3D" id="3.50.50.100">
    <property type="match status" value="1"/>
</dbReference>
<dbReference type="InterPro" id="IPR023753">
    <property type="entry name" value="FAD/NAD-binding_dom"/>
</dbReference>
<comment type="caution">
    <text evidence="6">The sequence shown here is derived from an EMBL/GenBank/DDBJ whole genome shotgun (WGS) entry which is preliminary data.</text>
</comment>
<evidence type="ECO:0000256" key="3">
    <source>
        <dbReference type="ARBA" id="ARBA00022827"/>
    </source>
</evidence>
<keyword evidence="3" id="KW-0274">FAD</keyword>
<evidence type="ECO:0000313" key="7">
    <source>
        <dbReference type="Proteomes" id="UP000609531"/>
    </source>
</evidence>
<proteinExistence type="predicted"/>
<evidence type="ECO:0000256" key="2">
    <source>
        <dbReference type="ARBA" id="ARBA00022630"/>
    </source>
</evidence>
<keyword evidence="7" id="KW-1185">Reference proteome</keyword>
<evidence type="ECO:0000256" key="4">
    <source>
        <dbReference type="ARBA" id="ARBA00023002"/>
    </source>
</evidence>
<evidence type="ECO:0000313" key="6">
    <source>
        <dbReference type="EMBL" id="MBJ3774724.1"/>
    </source>
</evidence>
<keyword evidence="2" id="KW-0285">Flavoprotein</keyword>
<dbReference type="GO" id="GO:0003955">
    <property type="term" value="F:NAD(P)H dehydrogenase (quinone) activity"/>
    <property type="evidence" value="ECO:0007669"/>
    <property type="project" value="TreeGrafter"/>
</dbReference>
<dbReference type="Pfam" id="PF07992">
    <property type="entry name" value="Pyr_redox_2"/>
    <property type="match status" value="1"/>
</dbReference>
<comment type="cofactor">
    <cofactor evidence="1">
        <name>FAD</name>
        <dbReference type="ChEBI" id="CHEBI:57692"/>
    </cofactor>
</comment>
<dbReference type="PRINTS" id="PR00368">
    <property type="entry name" value="FADPNR"/>
</dbReference>
<reference evidence="6" key="1">
    <citation type="submission" date="2020-12" db="EMBL/GenBank/DDBJ databases">
        <title>Bacterial taxonomy.</title>
        <authorList>
            <person name="Pan X."/>
        </authorList>
    </citation>
    <scope>NUCLEOTIDE SEQUENCE</scope>
    <source>
        <strain evidence="6">B2012</strain>
    </source>
</reference>
<dbReference type="AlphaFoldDB" id="A0A934IDT8"/>
<feature type="domain" description="FAD/NAD(P)-binding" evidence="5">
    <location>
        <begin position="1"/>
        <end position="287"/>
    </location>
</feature>
<organism evidence="6 7">
    <name type="scientific">Acuticoccus mangrovi</name>
    <dbReference type="NCBI Taxonomy" id="2796142"/>
    <lineage>
        <taxon>Bacteria</taxon>
        <taxon>Pseudomonadati</taxon>
        <taxon>Pseudomonadota</taxon>
        <taxon>Alphaproteobacteria</taxon>
        <taxon>Hyphomicrobiales</taxon>
        <taxon>Amorphaceae</taxon>
        <taxon>Acuticoccus</taxon>
    </lineage>
</organism>
<dbReference type="PANTHER" id="PTHR42913:SF9">
    <property type="entry name" value="SLR1591 PROTEIN"/>
    <property type="match status" value="1"/>
</dbReference>
<dbReference type="PRINTS" id="PR00469">
    <property type="entry name" value="PNDRDTASEII"/>
</dbReference>
<protein>
    <submittedName>
        <fullName evidence="6">FAD-dependent oxidoreductase</fullName>
    </submittedName>
</protein>
<dbReference type="InterPro" id="IPR051169">
    <property type="entry name" value="NADH-Q_oxidoreductase"/>
</dbReference>
<dbReference type="EMBL" id="JAEKJA010000002">
    <property type="protein sequence ID" value="MBJ3774724.1"/>
    <property type="molecule type" value="Genomic_DNA"/>
</dbReference>
<dbReference type="RefSeq" id="WP_198880627.1">
    <property type="nucleotide sequence ID" value="NZ_JAEKJA010000002.1"/>
</dbReference>
<evidence type="ECO:0000259" key="5">
    <source>
        <dbReference type="Pfam" id="PF07992"/>
    </source>
</evidence>
<dbReference type="GO" id="GO:0019646">
    <property type="term" value="P:aerobic electron transport chain"/>
    <property type="evidence" value="ECO:0007669"/>
    <property type="project" value="TreeGrafter"/>
</dbReference>
<evidence type="ECO:0000256" key="1">
    <source>
        <dbReference type="ARBA" id="ARBA00001974"/>
    </source>
</evidence>
<dbReference type="Proteomes" id="UP000609531">
    <property type="component" value="Unassembled WGS sequence"/>
</dbReference>
<name>A0A934IDT8_9HYPH</name>
<accession>A0A934IDT8</accession>
<keyword evidence="4" id="KW-0560">Oxidoreductase</keyword>